<dbReference type="InterPro" id="IPR039426">
    <property type="entry name" value="TonB-dep_rcpt-like"/>
</dbReference>
<keyword evidence="9 11" id="KW-0472">Membrane</keyword>
<dbReference type="Pfam" id="PF00593">
    <property type="entry name" value="TonB_dep_Rec_b-barrel"/>
    <property type="match status" value="1"/>
</dbReference>
<keyword evidence="6" id="KW-0408">Iron</keyword>
<dbReference type="GO" id="GO:0006826">
    <property type="term" value="P:iron ion transport"/>
    <property type="evidence" value="ECO:0007669"/>
    <property type="project" value="UniProtKB-KW"/>
</dbReference>
<organism evidence="16 17">
    <name type="scientific">Halioxenophilus aromaticivorans</name>
    <dbReference type="NCBI Taxonomy" id="1306992"/>
    <lineage>
        <taxon>Bacteria</taxon>
        <taxon>Pseudomonadati</taxon>
        <taxon>Pseudomonadota</taxon>
        <taxon>Gammaproteobacteria</taxon>
        <taxon>Alteromonadales</taxon>
        <taxon>Alteromonadaceae</taxon>
        <taxon>Halioxenophilus</taxon>
    </lineage>
</organism>
<evidence type="ECO:0000256" key="4">
    <source>
        <dbReference type="ARBA" id="ARBA00022496"/>
    </source>
</evidence>
<dbReference type="PANTHER" id="PTHR32552">
    <property type="entry name" value="FERRICHROME IRON RECEPTOR-RELATED"/>
    <property type="match status" value="1"/>
</dbReference>
<keyword evidence="3 11" id="KW-1134">Transmembrane beta strand</keyword>
<dbReference type="SUPFAM" id="SSF56935">
    <property type="entry name" value="Porins"/>
    <property type="match status" value="1"/>
</dbReference>
<dbReference type="EMBL" id="BAABLX010000080">
    <property type="protein sequence ID" value="GAA4961150.1"/>
    <property type="molecule type" value="Genomic_DNA"/>
</dbReference>
<dbReference type="InterPro" id="IPR036942">
    <property type="entry name" value="Beta-barrel_TonB_sf"/>
</dbReference>
<evidence type="ECO:0000256" key="11">
    <source>
        <dbReference type="PROSITE-ProRule" id="PRU01360"/>
    </source>
</evidence>
<keyword evidence="13" id="KW-0732">Signal</keyword>
<comment type="similarity">
    <text evidence="11 12">Belongs to the TonB-dependent receptor family.</text>
</comment>
<keyword evidence="4" id="KW-0410">Iron transport</keyword>
<feature type="domain" description="TonB-dependent receptor-like beta-barrel" evidence="14">
    <location>
        <begin position="266"/>
        <end position="696"/>
    </location>
</feature>
<gene>
    <name evidence="16" type="ORF">GCM10025791_48260</name>
</gene>
<keyword evidence="5 11" id="KW-0812">Transmembrane</keyword>
<dbReference type="InterPro" id="IPR000531">
    <property type="entry name" value="Beta-barrel_TonB"/>
</dbReference>
<dbReference type="PROSITE" id="PS52016">
    <property type="entry name" value="TONB_DEPENDENT_REC_3"/>
    <property type="match status" value="1"/>
</dbReference>
<dbReference type="PANTHER" id="PTHR32552:SF81">
    <property type="entry name" value="TONB-DEPENDENT OUTER MEMBRANE RECEPTOR"/>
    <property type="match status" value="1"/>
</dbReference>
<keyword evidence="16" id="KW-0675">Receptor</keyword>
<evidence type="ECO:0000313" key="16">
    <source>
        <dbReference type="EMBL" id="GAA4961150.1"/>
    </source>
</evidence>
<feature type="domain" description="TonB-dependent receptor plug" evidence="15">
    <location>
        <begin position="48"/>
        <end position="153"/>
    </location>
</feature>
<dbReference type="InterPro" id="IPR012910">
    <property type="entry name" value="Plug_dom"/>
</dbReference>
<comment type="subcellular location">
    <subcellularLocation>
        <location evidence="1 11">Cell outer membrane</location>
        <topology evidence="1 11">Multi-pass membrane protein</topology>
    </subcellularLocation>
</comment>
<evidence type="ECO:0000256" key="12">
    <source>
        <dbReference type="RuleBase" id="RU003357"/>
    </source>
</evidence>
<dbReference type="Proteomes" id="UP001409585">
    <property type="component" value="Unassembled WGS sequence"/>
</dbReference>
<keyword evidence="17" id="KW-1185">Reference proteome</keyword>
<evidence type="ECO:0000256" key="6">
    <source>
        <dbReference type="ARBA" id="ARBA00023004"/>
    </source>
</evidence>
<keyword evidence="10 11" id="KW-0998">Cell outer membrane</keyword>
<dbReference type="Pfam" id="PF07715">
    <property type="entry name" value="Plug"/>
    <property type="match status" value="1"/>
</dbReference>
<evidence type="ECO:0000256" key="10">
    <source>
        <dbReference type="ARBA" id="ARBA00023237"/>
    </source>
</evidence>
<keyword evidence="2 11" id="KW-0813">Transport</keyword>
<evidence type="ECO:0000256" key="8">
    <source>
        <dbReference type="ARBA" id="ARBA00023077"/>
    </source>
</evidence>
<comment type="caution">
    <text evidence="16">The sequence shown here is derived from an EMBL/GenBank/DDBJ whole genome shotgun (WGS) entry which is preliminary data.</text>
</comment>
<feature type="chain" id="PRO_5043909911" evidence="13">
    <location>
        <begin position="28"/>
        <end position="728"/>
    </location>
</feature>
<proteinExistence type="inferred from homology"/>
<feature type="signal peptide" evidence="13">
    <location>
        <begin position="1"/>
        <end position="27"/>
    </location>
</feature>
<evidence type="ECO:0000256" key="5">
    <source>
        <dbReference type="ARBA" id="ARBA00022692"/>
    </source>
</evidence>
<dbReference type="RefSeq" id="WP_345428012.1">
    <property type="nucleotide sequence ID" value="NZ_AP031496.1"/>
</dbReference>
<evidence type="ECO:0000256" key="1">
    <source>
        <dbReference type="ARBA" id="ARBA00004571"/>
    </source>
</evidence>
<dbReference type="GO" id="GO:0009279">
    <property type="term" value="C:cell outer membrane"/>
    <property type="evidence" value="ECO:0007669"/>
    <property type="project" value="UniProtKB-SubCell"/>
</dbReference>
<evidence type="ECO:0000259" key="15">
    <source>
        <dbReference type="Pfam" id="PF07715"/>
    </source>
</evidence>
<evidence type="ECO:0000256" key="2">
    <source>
        <dbReference type="ARBA" id="ARBA00022448"/>
    </source>
</evidence>
<dbReference type="AlphaFoldDB" id="A0AAV3UAE4"/>
<reference evidence="17" key="1">
    <citation type="journal article" date="2019" name="Int. J. Syst. Evol. Microbiol.">
        <title>The Global Catalogue of Microorganisms (GCM) 10K type strain sequencing project: providing services to taxonomists for standard genome sequencing and annotation.</title>
        <authorList>
            <consortium name="The Broad Institute Genomics Platform"/>
            <consortium name="The Broad Institute Genome Sequencing Center for Infectious Disease"/>
            <person name="Wu L."/>
            <person name="Ma J."/>
        </authorList>
    </citation>
    <scope>NUCLEOTIDE SEQUENCE [LARGE SCALE GENOMIC DNA]</scope>
    <source>
        <strain evidence="17">JCM 19134</strain>
    </source>
</reference>
<dbReference type="Gene3D" id="2.40.170.20">
    <property type="entry name" value="TonB-dependent receptor, beta-barrel domain"/>
    <property type="match status" value="1"/>
</dbReference>
<evidence type="ECO:0000256" key="7">
    <source>
        <dbReference type="ARBA" id="ARBA00023065"/>
    </source>
</evidence>
<protein>
    <submittedName>
        <fullName evidence="16">TonB-dependent receptor</fullName>
    </submittedName>
</protein>
<evidence type="ECO:0000256" key="3">
    <source>
        <dbReference type="ARBA" id="ARBA00022452"/>
    </source>
</evidence>
<keyword evidence="8 12" id="KW-0798">TonB box</keyword>
<evidence type="ECO:0000313" key="17">
    <source>
        <dbReference type="Proteomes" id="UP001409585"/>
    </source>
</evidence>
<evidence type="ECO:0000256" key="13">
    <source>
        <dbReference type="SAM" id="SignalP"/>
    </source>
</evidence>
<evidence type="ECO:0000259" key="14">
    <source>
        <dbReference type="Pfam" id="PF00593"/>
    </source>
</evidence>
<accession>A0AAV3UAE4</accession>
<keyword evidence="7" id="KW-0406">Ion transport</keyword>
<sequence length="728" mass="78728">MNTKNLYQTYKKLIIATAITVAYPVHAQNSPSALEEVIVTAERRAADVQDIPISMTALTGDQMEKKSVQRLDDLQFAAPGLTITDAGLTQSVNIRGIGLASGDPDVTNGVGTYMDGLFQPPIVSTNSFYDIQSVQVLRGPQGTFAGANSTGGAIQIASQKPELGEAINGYAKVGIGNYSRQELEGAVGASLGDSFAYRAAFFDAQRDSFYDNIGPANSDAGSLDETAGRLSLLWAPTESLELLAKYEKAEKDSGGFAYRPIPTTAFAAGRSNNIRDLTYNTPTANDEEAETGLFQASYTFANNLAIKWLTGYQEKSVSNIYDSDGTLLAEDTREQFVGEDQVSHELNIISPDDADIRWVVGGYYQRNVVDVDIVNGPFPVEIYIDNEKTISGIFGQISVDVNEQLTVEYGMRQAWFEASVDDGSGVFVGNGLPGFPAGGAQVAVIAGDYEDDDLVGKLAVNYSLNNDHLLYAFVAKGYKPGGINSATSSFESENVWSYEAGWKGTMMDGAVRASAAVFYNDYQDFQNSAIDLTTGRSDVYNIADATIQGVEMSLEAQLAGIHIDMGLAYVDSELNPTQPLVNSRALPGNNLGPQCAAGTASNPPVCFDYAPYLLSSSGGPNLYAPELSFNMGVEYTVALNNGWTITPRLNYAWLDEQWTNLIYDEQTDLLESRGLLSAMLTVENDDWKIHAYGRNLTDEDYVTGQEGTFNQEFYGAPTEYGLGATFNF</sequence>
<name>A0AAV3UAE4_9ALTE</name>
<evidence type="ECO:0000256" key="9">
    <source>
        <dbReference type="ARBA" id="ARBA00023136"/>
    </source>
</evidence>